<protein>
    <recommendedName>
        <fullName evidence="13">Tyrosine-protein kinase Wsck</fullName>
    </recommendedName>
</protein>
<keyword evidence="5 7" id="KW-0472">Membrane</keyword>
<gene>
    <name evidence="11" type="ORF">MELIAE_LOCUS11625</name>
</gene>
<dbReference type="PANTHER" id="PTHR24416:SF604">
    <property type="entry name" value="RECEPTOR PROTEIN-TYROSINE KINASE"/>
    <property type="match status" value="1"/>
</dbReference>
<evidence type="ECO:0000256" key="4">
    <source>
        <dbReference type="ARBA" id="ARBA00022989"/>
    </source>
</evidence>
<keyword evidence="4 7" id="KW-1133">Transmembrane helix</keyword>
<evidence type="ECO:0000256" key="5">
    <source>
        <dbReference type="ARBA" id="ARBA00023136"/>
    </source>
</evidence>
<dbReference type="InterPro" id="IPR057598">
    <property type="entry name" value="Fn3_PTPRU"/>
</dbReference>
<evidence type="ECO:0000313" key="12">
    <source>
        <dbReference type="Proteomes" id="UP001154078"/>
    </source>
</evidence>
<feature type="transmembrane region" description="Helical" evidence="7">
    <location>
        <begin position="343"/>
        <end position="369"/>
    </location>
</feature>
<dbReference type="InterPro" id="IPR001245">
    <property type="entry name" value="Ser-Thr/Tyr_kinase_cat_dom"/>
</dbReference>
<dbReference type="Pfam" id="PF07714">
    <property type="entry name" value="PK_Tyr_Ser-Thr"/>
    <property type="match status" value="1"/>
</dbReference>
<evidence type="ECO:0000259" key="9">
    <source>
        <dbReference type="PROSITE" id="PS50011"/>
    </source>
</evidence>
<feature type="domain" description="Protein kinase" evidence="9">
    <location>
        <begin position="429"/>
        <end position="694"/>
    </location>
</feature>
<dbReference type="Gene3D" id="3.30.200.20">
    <property type="entry name" value="Phosphorylase Kinase, domain 1"/>
    <property type="match status" value="1"/>
</dbReference>
<name>A0A9P0BEC8_BRAAE</name>
<dbReference type="InterPro" id="IPR013783">
    <property type="entry name" value="Ig-like_fold"/>
</dbReference>
<reference evidence="11" key="1">
    <citation type="submission" date="2021-12" db="EMBL/GenBank/DDBJ databases">
        <authorList>
            <person name="King R."/>
        </authorList>
    </citation>
    <scope>NUCLEOTIDE SEQUENCE</scope>
</reference>
<dbReference type="InterPro" id="IPR036116">
    <property type="entry name" value="FN3_sf"/>
</dbReference>
<dbReference type="AlphaFoldDB" id="A0A9P0BEC8"/>
<dbReference type="Pfam" id="PF23144">
    <property type="entry name" value="Fn3_PTPRU"/>
    <property type="match status" value="1"/>
</dbReference>
<evidence type="ECO:0000256" key="2">
    <source>
        <dbReference type="ARBA" id="ARBA00022692"/>
    </source>
</evidence>
<dbReference type="Proteomes" id="UP001154078">
    <property type="component" value="Chromosome 8"/>
</dbReference>
<keyword evidence="3 8" id="KW-0732">Signal</keyword>
<dbReference type="PROSITE" id="PS50853">
    <property type="entry name" value="FN3"/>
    <property type="match status" value="1"/>
</dbReference>
<feature type="signal peptide" evidence="8">
    <location>
        <begin position="1"/>
        <end position="19"/>
    </location>
</feature>
<dbReference type="OrthoDB" id="9943809at2759"/>
<dbReference type="InterPro" id="IPR003961">
    <property type="entry name" value="FN3_dom"/>
</dbReference>
<dbReference type="SMART" id="SM00060">
    <property type="entry name" value="FN3"/>
    <property type="match status" value="2"/>
</dbReference>
<dbReference type="GO" id="GO:0005886">
    <property type="term" value="C:plasma membrane"/>
    <property type="evidence" value="ECO:0007669"/>
    <property type="project" value="TreeGrafter"/>
</dbReference>
<evidence type="ECO:0000256" key="1">
    <source>
        <dbReference type="ARBA" id="ARBA00004479"/>
    </source>
</evidence>
<dbReference type="InterPro" id="IPR000719">
    <property type="entry name" value="Prot_kinase_dom"/>
</dbReference>
<dbReference type="GO" id="GO:0005524">
    <property type="term" value="F:ATP binding"/>
    <property type="evidence" value="ECO:0007669"/>
    <property type="project" value="InterPro"/>
</dbReference>
<dbReference type="PANTHER" id="PTHR24416">
    <property type="entry name" value="TYROSINE-PROTEIN KINASE RECEPTOR"/>
    <property type="match status" value="1"/>
</dbReference>
<keyword evidence="2 7" id="KW-0812">Transmembrane</keyword>
<keyword evidence="12" id="KW-1185">Reference proteome</keyword>
<evidence type="ECO:0000259" key="10">
    <source>
        <dbReference type="PROSITE" id="PS50853"/>
    </source>
</evidence>
<dbReference type="InterPro" id="IPR050122">
    <property type="entry name" value="RTK"/>
</dbReference>
<proteinExistence type="predicted"/>
<dbReference type="Gene3D" id="1.10.510.10">
    <property type="entry name" value="Transferase(Phosphotransferase) domain 1"/>
    <property type="match status" value="1"/>
</dbReference>
<evidence type="ECO:0000256" key="6">
    <source>
        <dbReference type="ARBA" id="ARBA00023180"/>
    </source>
</evidence>
<accession>A0A9P0BEC8</accession>
<evidence type="ECO:0000256" key="3">
    <source>
        <dbReference type="ARBA" id="ARBA00022729"/>
    </source>
</evidence>
<dbReference type="InterPro" id="IPR011009">
    <property type="entry name" value="Kinase-like_dom_sf"/>
</dbReference>
<dbReference type="GO" id="GO:0007169">
    <property type="term" value="P:cell surface receptor protein tyrosine kinase signaling pathway"/>
    <property type="evidence" value="ECO:0007669"/>
    <property type="project" value="TreeGrafter"/>
</dbReference>
<evidence type="ECO:0008006" key="13">
    <source>
        <dbReference type="Google" id="ProtNLM"/>
    </source>
</evidence>
<dbReference type="EMBL" id="OV121139">
    <property type="protein sequence ID" value="CAH0562539.1"/>
    <property type="molecule type" value="Genomic_DNA"/>
</dbReference>
<feature type="chain" id="PRO_5040145847" description="Tyrosine-protein kinase Wsck" evidence="8">
    <location>
        <begin position="20"/>
        <end position="722"/>
    </location>
</feature>
<dbReference type="Gene3D" id="2.60.40.10">
    <property type="entry name" value="Immunoglobulins"/>
    <property type="match status" value="1"/>
</dbReference>
<dbReference type="Pfam" id="PF00041">
    <property type="entry name" value="fn3"/>
    <property type="match status" value="1"/>
</dbReference>
<dbReference type="GO" id="GO:0045664">
    <property type="term" value="P:regulation of neuron differentiation"/>
    <property type="evidence" value="ECO:0007669"/>
    <property type="project" value="TreeGrafter"/>
</dbReference>
<dbReference type="CDD" id="cd00063">
    <property type="entry name" value="FN3"/>
    <property type="match status" value="1"/>
</dbReference>
<dbReference type="SUPFAM" id="SSF56112">
    <property type="entry name" value="Protein kinase-like (PK-like)"/>
    <property type="match status" value="1"/>
</dbReference>
<dbReference type="SUPFAM" id="SSF49265">
    <property type="entry name" value="Fibronectin type III"/>
    <property type="match status" value="1"/>
</dbReference>
<feature type="domain" description="Fibronectin type-III" evidence="10">
    <location>
        <begin position="105"/>
        <end position="202"/>
    </location>
</feature>
<sequence length="722" mass="81229">MRSLSYVILFCTVCSIVCWNEGYFLGCYSNIPNVRTNIPSYSGQNNCIKACGSRYYRYAIPDTTCSCGNYEGEQVSNTTCNECQDCKDKEGILDIYATGNLLPGPPRNLRISNVTDTSLKISWSEPESFVELTSYKIRAKLLKTFSTFPPMSPEWVYSNKTFQTDIITLHPSSIYNLSITSVSPDGEGAAIYSDVKTEIGEPDNPPSPPELLSNDGSQIKIKMMAVTNNNGPVSAYRIVVVNNDVKESFNKDNLMSYDAAKRMGLTYYTAAELNPIEITKPFIVGDGRSYGGFYNPQLDPNVNYNIILGVVSRMGNETKICYSVPFSDTLVFKFSDEEGENSALIVVLSVAIGLLSCVLVASVIGFIILRNRVTNRRQRLSDNQELTLQGPMIEVENNGYIPEEEHVPINHYRSLRQKLQTFLPSQIKIDTSNLLGTGKFGRVNRANILNGDNLTPIAAYTIQDKKMGQETRKSMLQELDLLIKTGKHDNIIQLLGTCETPQTVIVALELVTTNLKEFLLGSRETLPERFSSLSEYQALDTAMQIAQGMAHLEHSKILHKQLCARSILLSNGVPKISGYGLAQYHSHNKIPDYTRWTAIEVFRGQPHNPKSDVWSFACLLWEICALGGTPYASVSNTNEIPEKIMRGLRLPQLQYFSEDLYQVMLDCWQIDTDERPKFEQLLEMLMALQENTFVPYLSFNLMANFQYEPFYPDIELAVRPNY</sequence>
<evidence type="ECO:0000256" key="7">
    <source>
        <dbReference type="SAM" id="Phobius"/>
    </source>
</evidence>
<keyword evidence="6" id="KW-0325">Glycoprotein</keyword>
<dbReference type="GO" id="GO:0043235">
    <property type="term" value="C:receptor complex"/>
    <property type="evidence" value="ECO:0007669"/>
    <property type="project" value="TreeGrafter"/>
</dbReference>
<dbReference type="GO" id="GO:0004714">
    <property type="term" value="F:transmembrane receptor protein tyrosine kinase activity"/>
    <property type="evidence" value="ECO:0007669"/>
    <property type="project" value="TreeGrafter"/>
</dbReference>
<comment type="subcellular location">
    <subcellularLocation>
        <location evidence="1">Membrane</location>
        <topology evidence="1">Single-pass type I membrane protein</topology>
    </subcellularLocation>
</comment>
<dbReference type="CDD" id="cd00192">
    <property type="entry name" value="PTKc"/>
    <property type="match status" value="1"/>
</dbReference>
<organism evidence="11 12">
    <name type="scientific">Brassicogethes aeneus</name>
    <name type="common">Rape pollen beetle</name>
    <name type="synonym">Meligethes aeneus</name>
    <dbReference type="NCBI Taxonomy" id="1431903"/>
    <lineage>
        <taxon>Eukaryota</taxon>
        <taxon>Metazoa</taxon>
        <taxon>Ecdysozoa</taxon>
        <taxon>Arthropoda</taxon>
        <taxon>Hexapoda</taxon>
        <taxon>Insecta</taxon>
        <taxon>Pterygota</taxon>
        <taxon>Neoptera</taxon>
        <taxon>Endopterygota</taxon>
        <taxon>Coleoptera</taxon>
        <taxon>Polyphaga</taxon>
        <taxon>Cucujiformia</taxon>
        <taxon>Nitidulidae</taxon>
        <taxon>Meligethinae</taxon>
        <taxon>Brassicogethes</taxon>
    </lineage>
</organism>
<evidence type="ECO:0000256" key="8">
    <source>
        <dbReference type="SAM" id="SignalP"/>
    </source>
</evidence>
<dbReference type="PROSITE" id="PS50011">
    <property type="entry name" value="PROTEIN_KINASE_DOM"/>
    <property type="match status" value="1"/>
</dbReference>
<evidence type="ECO:0000313" key="11">
    <source>
        <dbReference type="EMBL" id="CAH0562539.1"/>
    </source>
</evidence>